<evidence type="ECO:0000313" key="2">
    <source>
        <dbReference type="EMBL" id="KAA5504329.1"/>
    </source>
</evidence>
<dbReference type="Pfam" id="PF14054">
    <property type="entry name" value="DUF4249"/>
    <property type="match status" value="1"/>
</dbReference>
<evidence type="ECO:0000313" key="3">
    <source>
        <dbReference type="Proteomes" id="UP000368418"/>
    </source>
</evidence>
<dbReference type="EMBL" id="VVYD01000001">
    <property type="protein sequence ID" value="KAA5504329.1"/>
    <property type="molecule type" value="Genomic_DNA"/>
</dbReference>
<name>A0A415EWZ3_9BACE</name>
<comment type="caution">
    <text evidence="1">The sequence shown here is derived from an EMBL/GenBank/DDBJ whole genome shotgun (WGS) entry which is preliminary data.</text>
</comment>
<gene>
    <name evidence="2" type="ORF">F2Y31_01275</name>
    <name evidence="1" type="ORF">F2Y39_22805</name>
</gene>
<dbReference type="RefSeq" id="WP_005676830.1">
    <property type="nucleotide sequence ID" value="NZ_CACRTB010000007.1"/>
</dbReference>
<dbReference type="EMBL" id="VVYJ01000030">
    <property type="protein sequence ID" value="KAA5469318.1"/>
    <property type="molecule type" value="Genomic_DNA"/>
</dbReference>
<evidence type="ECO:0000313" key="1">
    <source>
        <dbReference type="EMBL" id="KAA5469318.1"/>
    </source>
</evidence>
<reference evidence="3 4" key="1">
    <citation type="journal article" date="2019" name="Nat. Med.">
        <title>A library of human gut bacterial isolates paired with longitudinal multiomics data enables mechanistic microbiome research.</title>
        <authorList>
            <person name="Poyet M."/>
            <person name="Groussin M."/>
            <person name="Gibbons S.M."/>
            <person name="Avila-Pacheco J."/>
            <person name="Jiang X."/>
            <person name="Kearney S.M."/>
            <person name="Perrotta A.R."/>
            <person name="Berdy B."/>
            <person name="Zhao S."/>
            <person name="Lieberman T.D."/>
            <person name="Swanson P.K."/>
            <person name="Smith M."/>
            <person name="Roesemann S."/>
            <person name="Alexander J.E."/>
            <person name="Rich S.A."/>
            <person name="Livny J."/>
            <person name="Vlamakis H."/>
            <person name="Clish C."/>
            <person name="Bullock K."/>
            <person name="Deik A."/>
            <person name="Scott J."/>
            <person name="Pierce K.A."/>
            <person name="Xavier R.J."/>
            <person name="Alm E.J."/>
        </authorList>
    </citation>
    <scope>NUCLEOTIDE SEQUENCE [LARGE SCALE GENOMIC DNA]</scope>
    <source>
        <strain evidence="2 3">BIOML-A19</strain>
        <strain evidence="1 4">BIOML-A25</strain>
    </source>
</reference>
<protein>
    <submittedName>
        <fullName evidence="1">DUF4249 domain-containing protein</fullName>
    </submittedName>
</protein>
<dbReference type="KEGG" id="bcac:CGC64_03715"/>
<organism evidence="1 4">
    <name type="scientific">Bacteroides caccae</name>
    <dbReference type="NCBI Taxonomy" id="47678"/>
    <lineage>
        <taxon>Bacteria</taxon>
        <taxon>Pseudomonadati</taxon>
        <taxon>Bacteroidota</taxon>
        <taxon>Bacteroidia</taxon>
        <taxon>Bacteroidales</taxon>
        <taxon>Bacteroidaceae</taxon>
        <taxon>Bacteroides</taxon>
    </lineage>
</organism>
<accession>A0A415EWZ3</accession>
<dbReference type="Proteomes" id="UP000427825">
    <property type="component" value="Unassembled WGS sequence"/>
</dbReference>
<dbReference type="InterPro" id="IPR025345">
    <property type="entry name" value="DUF4249"/>
</dbReference>
<evidence type="ECO:0000313" key="4">
    <source>
        <dbReference type="Proteomes" id="UP000427825"/>
    </source>
</evidence>
<sequence length="332" mass="38393">MKPNFNFHCIVLLQLLYLCAACEELYNTEMVPPEGAIVFDGVITNEPPPYFFSLSKPSGGLGEYVSRGYERINDAEIVIIDQTVGVRDTLKNAELTPYNDFRYYDHYRHKEVTVPIKWDKGETPGGLYVTTKIYGIENHIYELHIKYKGKEYTACERMVPKTPIDKIIMKRVDMGEGEHNEVPCISFKNPMEEHNYYLFYIDSFSSKTFRIASIYNLYYGMTNSGGWPFSILDDKYLTENVEDYAVSVGEQFILPNRPTWSYPIADSIWVQMHSISENCYNVYDRMIKQIRSDGGTFSNRPASVKSNISNGAYGIFRVSAISEIYHYQKHRI</sequence>
<dbReference type="AlphaFoldDB" id="A0A415EWZ3"/>
<dbReference type="Proteomes" id="UP000368418">
    <property type="component" value="Unassembled WGS sequence"/>
</dbReference>
<proteinExistence type="predicted"/>